<feature type="region of interest" description="Disordered" evidence="1">
    <location>
        <begin position="200"/>
        <end position="223"/>
    </location>
</feature>
<keyword evidence="3" id="KW-1185">Reference proteome</keyword>
<dbReference type="AlphaFoldDB" id="A0A4Z2BEQ9"/>
<dbReference type="EMBL" id="SWLE01000017">
    <property type="protein sequence ID" value="TNM90006.1"/>
    <property type="molecule type" value="Genomic_DNA"/>
</dbReference>
<sequence length="335" mass="37611">MGNVQSCALASISACSAYFVYVHIYRSHKLLKTNELDYNKLPSFAYLYLKYLSKAVARRKGHFRATNRCGVFYTIVHCRLDTRLLRRFCSAAGYGWDYPDSEFRDLPLCFPEFLCSRLLLMVLTDGQFGLSPAGLRRLRQTLRTFEPVDELKKGPFTLQAGSSDLPTNGGSVWRWISACLPTSRTGSLVWESVLTLVSQDKQQGSSRSQPSAEMDEPDPEDAKRVELRVPRTADLPGLWSVSQYSPCLLLSLPARLLGFTSPSLWMLSVCLAEIEKHKGVKVITAPVSISARFKHPPSLPRRVTIQFGESTNNVRFHMRHHGGDTPHVTGLISRS</sequence>
<dbReference type="Proteomes" id="UP000516260">
    <property type="component" value="Chromosome 4"/>
</dbReference>
<name>A0A4Z2BEQ9_9TELE</name>
<organism evidence="2 3">
    <name type="scientific">Takifugu bimaculatus</name>
    <dbReference type="NCBI Taxonomy" id="433685"/>
    <lineage>
        <taxon>Eukaryota</taxon>
        <taxon>Metazoa</taxon>
        <taxon>Chordata</taxon>
        <taxon>Craniata</taxon>
        <taxon>Vertebrata</taxon>
        <taxon>Euteleostomi</taxon>
        <taxon>Actinopterygii</taxon>
        <taxon>Neopterygii</taxon>
        <taxon>Teleostei</taxon>
        <taxon>Neoteleostei</taxon>
        <taxon>Acanthomorphata</taxon>
        <taxon>Eupercaria</taxon>
        <taxon>Tetraodontiformes</taxon>
        <taxon>Tetradontoidea</taxon>
        <taxon>Tetraodontidae</taxon>
        <taxon>Takifugu</taxon>
    </lineage>
</organism>
<evidence type="ECO:0000313" key="2">
    <source>
        <dbReference type="EMBL" id="TNM90006.1"/>
    </source>
</evidence>
<evidence type="ECO:0000256" key="1">
    <source>
        <dbReference type="SAM" id="MobiDB-lite"/>
    </source>
</evidence>
<accession>A0A4Z2BEQ9</accession>
<dbReference type="Gene3D" id="3.10.129.10">
    <property type="entry name" value="Hotdog Thioesterase"/>
    <property type="match status" value="1"/>
</dbReference>
<gene>
    <name evidence="2" type="ORF">fugu_004240</name>
</gene>
<protein>
    <submittedName>
        <fullName evidence="2">Uncharacterized protein</fullName>
    </submittedName>
</protein>
<feature type="compositionally biased region" description="Polar residues" evidence="1">
    <location>
        <begin position="200"/>
        <end position="211"/>
    </location>
</feature>
<evidence type="ECO:0000313" key="3">
    <source>
        <dbReference type="Proteomes" id="UP000516260"/>
    </source>
</evidence>
<reference evidence="2 3" key="1">
    <citation type="submission" date="2019-04" db="EMBL/GenBank/DDBJ databases">
        <title>The sequence and de novo assembly of Takifugu bimaculatus genome using PacBio and Hi-C technologies.</title>
        <authorList>
            <person name="Xu P."/>
            <person name="Liu B."/>
            <person name="Zhou Z."/>
        </authorList>
    </citation>
    <scope>NUCLEOTIDE SEQUENCE [LARGE SCALE GENOMIC DNA]</scope>
    <source>
        <strain evidence="2">TB-2018</strain>
        <tissue evidence="2">Muscle</tissue>
    </source>
</reference>
<proteinExistence type="predicted"/>
<comment type="caution">
    <text evidence="2">The sequence shown here is derived from an EMBL/GenBank/DDBJ whole genome shotgun (WGS) entry which is preliminary data.</text>
</comment>